<reference evidence="1" key="1">
    <citation type="submission" date="2014-11" db="EMBL/GenBank/DDBJ databases">
        <authorList>
            <person name="Amaro Gonzalez C."/>
        </authorList>
    </citation>
    <scope>NUCLEOTIDE SEQUENCE</scope>
</reference>
<sequence>MGASQLHKAYSLSSLMRGLLIWKPRTSFRISAFNRASYNRYFKKV</sequence>
<dbReference type="EMBL" id="GBXM01046057">
    <property type="protein sequence ID" value="JAH62520.1"/>
    <property type="molecule type" value="Transcribed_RNA"/>
</dbReference>
<accession>A0A0E9UBE7</accession>
<organism evidence="1">
    <name type="scientific">Anguilla anguilla</name>
    <name type="common">European freshwater eel</name>
    <name type="synonym">Muraena anguilla</name>
    <dbReference type="NCBI Taxonomy" id="7936"/>
    <lineage>
        <taxon>Eukaryota</taxon>
        <taxon>Metazoa</taxon>
        <taxon>Chordata</taxon>
        <taxon>Craniata</taxon>
        <taxon>Vertebrata</taxon>
        <taxon>Euteleostomi</taxon>
        <taxon>Actinopterygii</taxon>
        <taxon>Neopterygii</taxon>
        <taxon>Teleostei</taxon>
        <taxon>Anguilliformes</taxon>
        <taxon>Anguillidae</taxon>
        <taxon>Anguilla</taxon>
    </lineage>
</organism>
<proteinExistence type="predicted"/>
<reference evidence="1" key="2">
    <citation type="journal article" date="2015" name="Fish Shellfish Immunol.">
        <title>Early steps in the European eel (Anguilla anguilla)-Vibrio vulnificus interaction in the gills: Role of the RtxA13 toxin.</title>
        <authorList>
            <person name="Callol A."/>
            <person name="Pajuelo D."/>
            <person name="Ebbesson L."/>
            <person name="Teles M."/>
            <person name="MacKenzie S."/>
            <person name="Amaro C."/>
        </authorList>
    </citation>
    <scope>NUCLEOTIDE SEQUENCE</scope>
</reference>
<dbReference type="AlphaFoldDB" id="A0A0E9UBE7"/>
<evidence type="ECO:0000313" key="1">
    <source>
        <dbReference type="EMBL" id="JAH62520.1"/>
    </source>
</evidence>
<protein>
    <submittedName>
        <fullName evidence="1">Uncharacterized protein</fullName>
    </submittedName>
</protein>
<name>A0A0E9UBE7_ANGAN</name>